<dbReference type="Pfam" id="PF02116">
    <property type="entry name" value="STE2"/>
    <property type="match status" value="1"/>
</dbReference>
<gene>
    <name evidence="3" type="ORF">CAC42_5681</name>
</gene>
<proteinExistence type="predicted"/>
<dbReference type="EMBL" id="NKHZ01000025">
    <property type="protein sequence ID" value="PNS20231.1"/>
    <property type="molecule type" value="Genomic_DNA"/>
</dbReference>
<feature type="transmembrane region" description="Helical" evidence="2">
    <location>
        <begin position="82"/>
        <end position="104"/>
    </location>
</feature>
<evidence type="ECO:0000313" key="4">
    <source>
        <dbReference type="Proteomes" id="UP000243797"/>
    </source>
</evidence>
<evidence type="ECO:0000313" key="3">
    <source>
        <dbReference type="EMBL" id="PNS20231.1"/>
    </source>
</evidence>
<dbReference type="FunCoup" id="A0A2K1QYV4">
    <property type="interactions" value="64"/>
</dbReference>
<evidence type="ECO:0000256" key="1">
    <source>
        <dbReference type="SAM" id="MobiDB-lite"/>
    </source>
</evidence>
<dbReference type="PANTHER" id="PTHR28009:SF1">
    <property type="entry name" value="PHEROMONE ALPHA FACTOR RECEPTOR"/>
    <property type="match status" value="1"/>
</dbReference>
<dbReference type="GO" id="GO:0000750">
    <property type="term" value="P:pheromone-dependent signal transduction involved in conjugation with cellular fusion"/>
    <property type="evidence" value="ECO:0007669"/>
    <property type="project" value="TreeGrafter"/>
</dbReference>
<keyword evidence="2" id="KW-0812">Transmembrane</keyword>
<evidence type="ECO:0000256" key="2">
    <source>
        <dbReference type="SAM" id="Phobius"/>
    </source>
</evidence>
<dbReference type="AlphaFoldDB" id="A0A2K1QYV4"/>
<comment type="caution">
    <text evidence="3">The sequence shown here is derived from an EMBL/GenBank/DDBJ whole genome shotgun (WGS) entry which is preliminary data.</text>
</comment>
<keyword evidence="4" id="KW-1185">Reference proteome</keyword>
<name>A0A2K1QYV4_9PEZI</name>
<dbReference type="GO" id="GO:0004932">
    <property type="term" value="F:mating-type factor pheromone receptor activity"/>
    <property type="evidence" value="ECO:0007669"/>
    <property type="project" value="InterPro"/>
</dbReference>
<dbReference type="OrthoDB" id="5402633at2759"/>
<feature type="transmembrane region" description="Helical" evidence="2">
    <location>
        <begin position="298"/>
        <end position="319"/>
    </location>
</feature>
<accession>A0A2K1QYV4</accession>
<feature type="compositionally biased region" description="Basic and acidic residues" evidence="1">
    <location>
        <begin position="323"/>
        <end position="335"/>
    </location>
</feature>
<feature type="transmembrane region" description="Helical" evidence="2">
    <location>
        <begin position="164"/>
        <end position="184"/>
    </location>
</feature>
<feature type="transmembrane region" description="Helical" evidence="2">
    <location>
        <begin position="124"/>
        <end position="143"/>
    </location>
</feature>
<feature type="compositionally biased region" description="Basic and acidic residues" evidence="1">
    <location>
        <begin position="371"/>
        <end position="385"/>
    </location>
</feature>
<dbReference type="CDD" id="cd14939">
    <property type="entry name" value="7tmD_STE2"/>
    <property type="match status" value="1"/>
</dbReference>
<protein>
    <submittedName>
        <fullName evidence="3">Pheromone P-factor receptor</fullName>
    </submittedName>
</protein>
<dbReference type="Gene3D" id="1.10.287.920">
    <property type="entry name" value="Pheromone alpha factor receptor"/>
    <property type="match status" value="1"/>
</dbReference>
<feature type="transmembrane region" description="Helical" evidence="2">
    <location>
        <begin position="204"/>
        <end position="225"/>
    </location>
</feature>
<keyword evidence="2" id="KW-1133">Transmembrane helix</keyword>
<feature type="transmembrane region" description="Helical" evidence="2">
    <location>
        <begin position="246"/>
        <end position="263"/>
    </location>
</feature>
<dbReference type="InParanoid" id="A0A2K1QYV4"/>
<dbReference type="STRING" id="2082308.A0A2K1QYV4"/>
<feature type="region of interest" description="Disordered" evidence="1">
    <location>
        <begin position="323"/>
        <end position="392"/>
    </location>
</feature>
<reference evidence="3 4" key="1">
    <citation type="submission" date="2017-06" db="EMBL/GenBank/DDBJ databases">
        <title>Draft genome sequence of a variant of Elsinoe murrayae.</title>
        <authorList>
            <person name="Cheng Q."/>
        </authorList>
    </citation>
    <scope>NUCLEOTIDE SEQUENCE [LARGE SCALE GENOMIC DNA]</scope>
    <source>
        <strain evidence="3 4">CQ-2017a</strain>
    </source>
</reference>
<dbReference type="InterPro" id="IPR027458">
    <property type="entry name" value="STE2_TM1-TM2_sf"/>
</dbReference>
<keyword evidence="2" id="KW-0472">Membrane</keyword>
<keyword evidence="3" id="KW-0675">Receptor</keyword>
<dbReference type="PRINTS" id="PR00250">
    <property type="entry name" value="GPCRSTE2"/>
</dbReference>
<feature type="transmembrane region" description="Helical" evidence="2">
    <location>
        <begin position="49"/>
        <end position="70"/>
    </location>
</feature>
<dbReference type="InterPro" id="IPR000366">
    <property type="entry name" value="GPCR_STE2"/>
</dbReference>
<dbReference type="PANTHER" id="PTHR28009">
    <property type="entry name" value="PHEROMONE ALPHA FACTOR RECEPTOR"/>
    <property type="match status" value="1"/>
</dbReference>
<dbReference type="GO" id="GO:0038038">
    <property type="term" value="C:G protein-coupled receptor homodimeric complex"/>
    <property type="evidence" value="ECO:0007669"/>
    <property type="project" value="TreeGrafter"/>
</dbReference>
<organism evidence="3 4">
    <name type="scientific">Sphaceloma murrayae</name>
    <dbReference type="NCBI Taxonomy" id="2082308"/>
    <lineage>
        <taxon>Eukaryota</taxon>
        <taxon>Fungi</taxon>
        <taxon>Dikarya</taxon>
        <taxon>Ascomycota</taxon>
        <taxon>Pezizomycotina</taxon>
        <taxon>Dothideomycetes</taxon>
        <taxon>Dothideomycetidae</taxon>
        <taxon>Myriangiales</taxon>
        <taxon>Elsinoaceae</taxon>
        <taxon>Sphaceloma</taxon>
    </lineage>
</organism>
<sequence>MAVNNLDIIMEAIDFANPFDQVFLVHDRFGEEIEVPLSDVSSYVYNGTVQAIVLGSQIGAAFTILLMLLILTKTEKRRLPVFWLNTFTLLFSVISNILLCLFYTNSWYSPYARFTDDYTFVTPGARATSIAAAVFQLLVLIGIQASLVMQVHVVSITLSTWQRASLAALSIIVALVAIAFRIAQITDNITYNILRYEYNYASQWLIQARDIALTTSICFFSLIFCAKLGWSLHRRRQMGMTQFGPMQIIFIGGAQTLILPGMYPVTLSNLDFHSQKRATDERKAIFALVQFLFPTTRINSLILTVTAISLPLTSLWASAVTAKQDKGSRGPDARRGLLLASPPGGTWASSVVKKGATEGGTRQGSTGEMGRAGEDMERRVGRDLEMQDLVDG</sequence>
<dbReference type="Proteomes" id="UP000243797">
    <property type="component" value="Unassembled WGS sequence"/>
</dbReference>